<dbReference type="InterPro" id="IPR016181">
    <property type="entry name" value="Acyl_CoA_acyltransferase"/>
</dbReference>
<dbReference type="Gene3D" id="3.40.630.30">
    <property type="match status" value="1"/>
</dbReference>
<evidence type="ECO:0000313" key="2">
    <source>
        <dbReference type="EMBL" id="KAF1852077.1"/>
    </source>
</evidence>
<dbReference type="OrthoDB" id="4738875at2759"/>
<dbReference type="EMBL" id="ML976614">
    <property type="protein sequence ID" value="KAF1852077.1"/>
    <property type="molecule type" value="Genomic_DNA"/>
</dbReference>
<sequence length="263" mass="29194">MLPLPSVEGVRLATLEDLHRISIVAAAAFFWSPTFRFQRPRHGEFPSDTIASYWADYKAAITDPACAVLVAEDVLEEDEANDIYEALRFAYRPNPPRQKGIVGVCSLSLKPNSHYIGHVQPESKPIGALGSDTTNSITLHLDLSPQYEGHHLKRDQCAVALEIYNRCTGPAKLKHLGGKMRLSTLAVAPSYWRRGHATRLVNFCTQLADLDDATLGVSATPNGQHVVEKAGFQEREITHVKRTLAHEQQTCEGRLDTAEVMLW</sequence>
<evidence type="ECO:0000313" key="3">
    <source>
        <dbReference type="Proteomes" id="UP000800039"/>
    </source>
</evidence>
<organism evidence="2 3">
    <name type="scientific">Cucurbitaria berberidis CBS 394.84</name>
    <dbReference type="NCBI Taxonomy" id="1168544"/>
    <lineage>
        <taxon>Eukaryota</taxon>
        <taxon>Fungi</taxon>
        <taxon>Dikarya</taxon>
        <taxon>Ascomycota</taxon>
        <taxon>Pezizomycotina</taxon>
        <taxon>Dothideomycetes</taxon>
        <taxon>Pleosporomycetidae</taxon>
        <taxon>Pleosporales</taxon>
        <taxon>Pleosporineae</taxon>
        <taxon>Cucurbitariaceae</taxon>
        <taxon>Cucurbitaria</taxon>
    </lineage>
</organism>
<proteinExistence type="predicted"/>
<dbReference type="GO" id="GO:0016747">
    <property type="term" value="F:acyltransferase activity, transferring groups other than amino-acyl groups"/>
    <property type="evidence" value="ECO:0007669"/>
    <property type="project" value="InterPro"/>
</dbReference>
<feature type="domain" description="N-acetyltransferase" evidence="1">
    <location>
        <begin position="121"/>
        <end position="263"/>
    </location>
</feature>
<dbReference type="Pfam" id="PF13673">
    <property type="entry name" value="Acetyltransf_10"/>
    <property type="match status" value="1"/>
</dbReference>
<dbReference type="InterPro" id="IPR000182">
    <property type="entry name" value="GNAT_dom"/>
</dbReference>
<dbReference type="PROSITE" id="PS51186">
    <property type="entry name" value="GNAT"/>
    <property type="match status" value="1"/>
</dbReference>
<accession>A0A9P4GUI6</accession>
<comment type="caution">
    <text evidence="2">The sequence shown here is derived from an EMBL/GenBank/DDBJ whole genome shotgun (WGS) entry which is preliminary data.</text>
</comment>
<dbReference type="GeneID" id="63853741"/>
<dbReference type="RefSeq" id="XP_040794640.1">
    <property type="nucleotide sequence ID" value="XM_040936491.1"/>
</dbReference>
<dbReference type="CDD" id="cd04301">
    <property type="entry name" value="NAT_SF"/>
    <property type="match status" value="1"/>
</dbReference>
<dbReference type="SUPFAM" id="SSF55729">
    <property type="entry name" value="Acyl-CoA N-acyltransferases (Nat)"/>
    <property type="match status" value="1"/>
</dbReference>
<protein>
    <recommendedName>
        <fullName evidence="1">N-acetyltransferase domain-containing protein</fullName>
    </recommendedName>
</protein>
<evidence type="ECO:0000259" key="1">
    <source>
        <dbReference type="PROSITE" id="PS51186"/>
    </source>
</evidence>
<name>A0A9P4GUI6_9PLEO</name>
<dbReference type="AlphaFoldDB" id="A0A9P4GUI6"/>
<dbReference type="Proteomes" id="UP000800039">
    <property type="component" value="Unassembled WGS sequence"/>
</dbReference>
<gene>
    <name evidence="2" type="ORF">K460DRAFT_402071</name>
</gene>
<keyword evidence="3" id="KW-1185">Reference proteome</keyword>
<reference evidence="2" key="1">
    <citation type="submission" date="2020-01" db="EMBL/GenBank/DDBJ databases">
        <authorList>
            <consortium name="DOE Joint Genome Institute"/>
            <person name="Haridas S."/>
            <person name="Albert R."/>
            <person name="Binder M."/>
            <person name="Bloem J."/>
            <person name="Labutti K."/>
            <person name="Salamov A."/>
            <person name="Andreopoulos B."/>
            <person name="Baker S.E."/>
            <person name="Barry K."/>
            <person name="Bills G."/>
            <person name="Bluhm B.H."/>
            <person name="Cannon C."/>
            <person name="Castanera R."/>
            <person name="Culley D.E."/>
            <person name="Daum C."/>
            <person name="Ezra D."/>
            <person name="Gonzalez J.B."/>
            <person name="Henrissat B."/>
            <person name="Kuo A."/>
            <person name="Liang C."/>
            <person name="Lipzen A."/>
            <person name="Lutzoni F."/>
            <person name="Magnuson J."/>
            <person name="Mondo S."/>
            <person name="Nolan M."/>
            <person name="Ohm R."/>
            <person name="Pangilinan J."/>
            <person name="Park H.-J."/>
            <person name="Ramirez L."/>
            <person name="Alfaro M."/>
            <person name="Sun H."/>
            <person name="Tritt A."/>
            <person name="Yoshinaga Y."/>
            <person name="Zwiers L.-H."/>
            <person name="Turgeon B.G."/>
            <person name="Goodwin S.B."/>
            <person name="Spatafora J.W."/>
            <person name="Crous P.W."/>
            <person name="Grigoriev I.V."/>
        </authorList>
    </citation>
    <scope>NUCLEOTIDE SEQUENCE</scope>
    <source>
        <strain evidence="2">CBS 394.84</strain>
    </source>
</reference>